<dbReference type="AlphaFoldDB" id="A0AAV4DQK0"/>
<reference evidence="1 2" key="1">
    <citation type="journal article" date="2021" name="Elife">
        <title>Chloroplast acquisition without the gene transfer in kleptoplastic sea slugs, Plakobranchus ocellatus.</title>
        <authorList>
            <person name="Maeda T."/>
            <person name="Takahashi S."/>
            <person name="Yoshida T."/>
            <person name="Shimamura S."/>
            <person name="Takaki Y."/>
            <person name="Nagai Y."/>
            <person name="Toyoda A."/>
            <person name="Suzuki Y."/>
            <person name="Arimoto A."/>
            <person name="Ishii H."/>
            <person name="Satoh N."/>
            <person name="Nishiyama T."/>
            <person name="Hasebe M."/>
            <person name="Maruyama T."/>
            <person name="Minagawa J."/>
            <person name="Obokata J."/>
            <person name="Shigenobu S."/>
        </authorList>
    </citation>
    <scope>NUCLEOTIDE SEQUENCE [LARGE SCALE GENOMIC DNA]</scope>
</reference>
<dbReference type="Proteomes" id="UP000735302">
    <property type="component" value="Unassembled WGS sequence"/>
</dbReference>
<gene>
    <name evidence="1" type="ORF">PoB_007309700</name>
</gene>
<protein>
    <submittedName>
        <fullName evidence="1">Uncharacterized protein</fullName>
    </submittedName>
</protein>
<keyword evidence="2" id="KW-1185">Reference proteome</keyword>
<evidence type="ECO:0000313" key="1">
    <source>
        <dbReference type="EMBL" id="GFO46592.1"/>
    </source>
</evidence>
<comment type="caution">
    <text evidence="1">The sequence shown here is derived from an EMBL/GenBank/DDBJ whole genome shotgun (WGS) entry which is preliminary data.</text>
</comment>
<dbReference type="EMBL" id="BLXT01008196">
    <property type="protein sequence ID" value="GFO46592.1"/>
    <property type="molecule type" value="Genomic_DNA"/>
</dbReference>
<name>A0AAV4DQK0_9GAST</name>
<organism evidence="1 2">
    <name type="scientific">Plakobranchus ocellatus</name>
    <dbReference type="NCBI Taxonomy" id="259542"/>
    <lineage>
        <taxon>Eukaryota</taxon>
        <taxon>Metazoa</taxon>
        <taxon>Spiralia</taxon>
        <taxon>Lophotrochozoa</taxon>
        <taxon>Mollusca</taxon>
        <taxon>Gastropoda</taxon>
        <taxon>Heterobranchia</taxon>
        <taxon>Euthyneura</taxon>
        <taxon>Panpulmonata</taxon>
        <taxon>Sacoglossa</taxon>
        <taxon>Placobranchoidea</taxon>
        <taxon>Plakobranchidae</taxon>
        <taxon>Plakobranchus</taxon>
    </lineage>
</organism>
<evidence type="ECO:0000313" key="2">
    <source>
        <dbReference type="Proteomes" id="UP000735302"/>
    </source>
</evidence>
<sequence length="99" mass="10947">MVPRAHCAEAKFLKRALSQGADIHGYTTECCEKLAKTICGANELLVQPKARALVFPSFTYLTKSWCGSAAGMDTLRTSLLDGCDDCEFFRQPPRIKQMS</sequence>
<proteinExistence type="predicted"/>
<accession>A0AAV4DQK0</accession>